<dbReference type="NCBIfam" id="TIGR02127">
    <property type="entry name" value="pyrF_sub2"/>
    <property type="match status" value="1"/>
</dbReference>
<dbReference type="SMART" id="SM00934">
    <property type="entry name" value="OMPdecase"/>
    <property type="match status" value="1"/>
</dbReference>
<feature type="domain" description="Orotidine 5'-phosphate decarboxylase" evidence="8">
    <location>
        <begin position="16"/>
        <end position="281"/>
    </location>
</feature>
<evidence type="ECO:0000256" key="5">
    <source>
        <dbReference type="ARBA" id="ARBA00023239"/>
    </source>
</evidence>
<accession>A0A4U7JJ82</accession>
<dbReference type="AlphaFoldDB" id="A0A4U7JJ82"/>
<dbReference type="KEGG" id="rher:EHE19_008850"/>
<evidence type="ECO:0000256" key="7">
    <source>
        <dbReference type="HAMAP-Rule" id="MF_01215"/>
    </source>
</evidence>
<dbReference type="InterPro" id="IPR013785">
    <property type="entry name" value="Aldolase_TIM"/>
</dbReference>
<name>A0A4U7JJ82_9FIRM</name>
<dbReference type="Gene3D" id="3.20.20.70">
    <property type="entry name" value="Aldolase class I"/>
    <property type="match status" value="1"/>
</dbReference>
<gene>
    <name evidence="7 9" type="primary">pyrF</name>
    <name evidence="9" type="ORF">EHE19_008850</name>
</gene>
<evidence type="ECO:0000256" key="3">
    <source>
        <dbReference type="ARBA" id="ARBA00022793"/>
    </source>
</evidence>
<feature type="active site" description="Proton donor" evidence="7">
    <location>
        <position position="106"/>
    </location>
</feature>
<dbReference type="InterPro" id="IPR011995">
    <property type="entry name" value="OMPdecase_type-2"/>
</dbReference>
<proteinExistence type="inferred from homology"/>
<evidence type="ECO:0000259" key="8">
    <source>
        <dbReference type="SMART" id="SM00934"/>
    </source>
</evidence>
<dbReference type="RefSeq" id="WP_137696282.1">
    <property type="nucleotide sequence ID" value="NZ_CP061336.1"/>
</dbReference>
<dbReference type="UniPathway" id="UPA00070">
    <property type="reaction ID" value="UER00120"/>
</dbReference>
<sequence>MFIDRLIEGIQEKDNPTVVGLDPKMEYIPAFIKDKTFKEYGLNLKGCAEAIIEFNKMIIDAIYDLVPAVKPQLAYYEMYGVDGIYAFDETCKYAKSKGLIIIADGKRNDIGTTAEAYSNAFLGITEIDKQIKQKAFDVDALTVNPYLGEDGIKPFINDCINNEKGIFVLVKTSNKSSGQLQDLVTQNCKSIYEIMAEYVYEWGKPVTGKYGYSSVGAVVGATYPNQAKLLRSIMKKAYILVPGYGAQGGTARDCVNSFQKDRLGAIVNASRSVMCAYKSDIWKNEYNEQKFADASRAEVIRMKNDLNSALNEGLNQK</sequence>
<comment type="catalytic activity">
    <reaction evidence="6 7">
        <text>orotidine 5'-phosphate + H(+) = UMP + CO2</text>
        <dbReference type="Rhea" id="RHEA:11596"/>
        <dbReference type="ChEBI" id="CHEBI:15378"/>
        <dbReference type="ChEBI" id="CHEBI:16526"/>
        <dbReference type="ChEBI" id="CHEBI:57538"/>
        <dbReference type="ChEBI" id="CHEBI:57865"/>
        <dbReference type="EC" id="4.1.1.23"/>
    </reaction>
</comment>
<comment type="pathway">
    <text evidence="1 7">Pyrimidine metabolism; UMP biosynthesis via de novo pathway; UMP from orotate: step 2/2.</text>
</comment>
<dbReference type="Pfam" id="PF00215">
    <property type="entry name" value="OMPdecase"/>
    <property type="match status" value="1"/>
</dbReference>
<dbReference type="InterPro" id="IPR001754">
    <property type="entry name" value="OMPdeCOase_dom"/>
</dbReference>
<organism evidence="9 10">
    <name type="scientific">Ruminiclostridium herbifermentans</name>
    <dbReference type="NCBI Taxonomy" id="2488810"/>
    <lineage>
        <taxon>Bacteria</taxon>
        <taxon>Bacillati</taxon>
        <taxon>Bacillota</taxon>
        <taxon>Clostridia</taxon>
        <taxon>Eubacteriales</taxon>
        <taxon>Oscillospiraceae</taxon>
        <taxon>Ruminiclostridium</taxon>
    </lineage>
</organism>
<comment type="similarity">
    <text evidence="2 7">Belongs to the OMP decarboxylase family. Type 2 subfamily.</text>
</comment>
<dbReference type="EMBL" id="CP061336">
    <property type="protein sequence ID" value="QNU68488.1"/>
    <property type="molecule type" value="Genomic_DNA"/>
</dbReference>
<keyword evidence="5 7" id="KW-0456">Lyase</keyword>
<protein>
    <recommendedName>
        <fullName evidence="7">Orotidine 5'-phosphate decarboxylase</fullName>
        <ecNumber evidence="7">4.1.1.23</ecNumber>
    </recommendedName>
    <alternativeName>
        <fullName evidence="7">OMP decarboxylase</fullName>
        <shortName evidence="7">OMPDCase</shortName>
        <shortName evidence="7">OMPdecase</shortName>
    </alternativeName>
</protein>
<evidence type="ECO:0000256" key="4">
    <source>
        <dbReference type="ARBA" id="ARBA00022975"/>
    </source>
</evidence>
<dbReference type="PROSITE" id="PS00156">
    <property type="entry name" value="OMPDECASE"/>
    <property type="match status" value="1"/>
</dbReference>
<dbReference type="Proteomes" id="UP000306409">
    <property type="component" value="Chromosome"/>
</dbReference>
<dbReference type="GO" id="GO:0044205">
    <property type="term" value="P:'de novo' UMP biosynthetic process"/>
    <property type="evidence" value="ECO:0007669"/>
    <property type="project" value="UniProtKB-UniRule"/>
</dbReference>
<dbReference type="InterPro" id="IPR018089">
    <property type="entry name" value="OMPdecase_AS"/>
</dbReference>
<dbReference type="PANTHER" id="PTHR43375">
    <property type="entry name" value="OROTIDINE 5'-PHOSPHATE DECARBOXYLASE"/>
    <property type="match status" value="1"/>
</dbReference>
<reference evidence="9 10" key="1">
    <citation type="submission" date="2020-09" db="EMBL/GenBank/DDBJ databases">
        <title>Characterization and genome sequencing of Ruminiclostridium sp. nov. MA18.</title>
        <authorList>
            <person name="Rettenmaier R."/>
            <person name="Kowollik M.-L."/>
            <person name="Liebl W."/>
            <person name="Zverlov V."/>
        </authorList>
    </citation>
    <scope>NUCLEOTIDE SEQUENCE [LARGE SCALE GENOMIC DNA]</scope>
    <source>
        <strain evidence="9 10">MA18</strain>
    </source>
</reference>
<dbReference type="EC" id="4.1.1.23" evidence="7"/>
<dbReference type="OrthoDB" id="9808470at2"/>
<dbReference type="HAMAP" id="MF_01215">
    <property type="entry name" value="OMPdecase_type2"/>
    <property type="match status" value="1"/>
</dbReference>
<dbReference type="GO" id="GO:0006207">
    <property type="term" value="P:'de novo' pyrimidine nucleobase biosynthetic process"/>
    <property type="evidence" value="ECO:0007669"/>
    <property type="project" value="InterPro"/>
</dbReference>
<dbReference type="GO" id="GO:0004590">
    <property type="term" value="F:orotidine-5'-phosphate decarboxylase activity"/>
    <property type="evidence" value="ECO:0007669"/>
    <property type="project" value="UniProtKB-UniRule"/>
</dbReference>
<dbReference type="PANTHER" id="PTHR43375:SF1">
    <property type="entry name" value="OROTIDINE 5'-PHOSPHATE DECARBOXYLASE"/>
    <property type="match status" value="1"/>
</dbReference>
<evidence type="ECO:0000313" key="10">
    <source>
        <dbReference type="Proteomes" id="UP000306409"/>
    </source>
</evidence>
<evidence type="ECO:0000313" key="9">
    <source>
        <dbReference type="EMBL" id="QNU68488.1"/>
    </source>
</evidence>
<dbReference type="InterPro" id="IPR011060">
    <property type="entry name" value="RibuloseP-bd_barrel"/>
</dbReference>
<evidence type="ECO:0000256" key="2">
    <source>
        <dbReference type="ARBA" id="ARBA00008847"/>
    </source>
</evidence>
<keyword evidence="10" id="KW-1185">Reference proteome</keyword>
<dbReference type="CDD" id="cd04725">
    <property type="entry name" value="OMP_decarboxylase_like"/>
    <property type="match status" value="1"/>
</dbReference>
<dbReference type="SUPFAM" id="SSF51366">
    <property type="entry name" value="Ribulose-phoshate binding barrel"/>
    <property type="match status" value="1"/>
</dbReference>
<evidence type="ECO:0000256" key="1">
    <source>
        <dbReference type="ARBA" id="ARBA00004861"/>
    </source>
</evidence>
<keyword evidence="4 7" id="KW-0665">Pyrimidine biosynthesis</keyword>
<evidence type="ECO:0000256" key="6">
    <source>
        <dbReference type="ARBA" id="ARBA00049157"/>
    </source>
</evidence>
<keyword evidence="3 7" id="KW-0210">Decarboxylase</keyword>